<dbReference type="InterPro" id="IPR000792">
    <property type="entry name" value="Tscrpt_reg_LuxR_C"/>
</dbReference>
<protein>
    <submittedName>
        <fullName evidence="8">Response regulator transcription factor</fullName>
    </submittedName>
</protein>
<dbReference type="PANTHER" id="PTHR43214">
    <property type="entry name" value="TWO-COMPONENT RESPONSE REGULATOR"/>
    <property type="match status" value="1"/>
</dbReference>
<evidence type="ECO:0000256" key="3">
    <source>
        <dbReference type="ARBA" id="ARBA00023125"/>
    </source>
</evidence>
<keyword evidence="3" id="KW-0238">DNA-binding</keyword>
<dbReference type="Pfam" id="PF00072">
    <property type="entry name" value="Response_reg"/>
    <property type="match status" value="1"/>
</dbReference>
<dbReference type="PROSITE" id="PS50110">
    <property type="entry name" value="RESPONSE_REGULATORY"/>
    <property type="match status" value="1"/>
</dbReference>
<organism evidence="8 9">
    <name type="scientific">Microbacterium elymi</name>
    <dbReference type="NCBI Taxonomy" id="2909587"/>
    <lineage>
        <taxon>Bacteria</taxon>
        <taxon>Bacillati</taxon>
        <taxon>Actinomycetota</taxon>
        <taxon>Actinomycetes</taxon>
        <taxon>Micrococcales</taxon>
        <taxon>Microbacteriaceae</taxon>
        <taxon>Microbacterium</taxon>
    </lineage>
</organism>
<evidence type="ECO:0000256" key="1">
    <source>
        <dbReference type="ARBA" id="ARBA00022553"/>
    </source>
</evidence>
<dbReference type="Gene3D" id="3.40.50.2300">
    <property type="match status" value="1"/>
</dbReference>
<evidence type="ECO:0000256" key="2">
    <source>
        <dbReference type="ARBA" id="ARBA00023015"/>
    </source>
</evidence>
<evidence type="ECO:0000313" key="9">
    <source>
        <dbReference type="Proteomes" id="UP001054811"/>
    </source>
</evidence>
<keyword evidence="4" id="KW-0804">Transcription</keyword>
<dbReference type="InterPro" id="IPR001789">
    <property type="entry name" value="Sig_transdc_resp-reg_receiver"/>
</dbReference>
<feature type="modified residue" description="4-aspartylphosphate" evidence="5">
    <location>
        <position position="54"/>
    </location>
</feature>
<gene>
    <name evidence="8" type="ORF">L2X98_31410</name>
</gene>
<dbReference type="PROSITE" id="PS00622">
    <property type="entry name" value="HTH_LUXR_1"/>
    <property type="match status" value="1"/>
</dbReference>
<evidence type="ECO:0000313" key="8">
    <source>
        <dbReference type="EMBL" id="UUT34907.1"/>
    </source>
</evidence>
<dbReference type="PROSITE" id="PS50043">
    <property type="entry name" value="HTH_LUXR_2"/>
    <property type="match status" value="1"/>
</dbReference>
<dbReference type="SUPFAM" id="SSF46894">
    <property type="entry name" value="C-terminal effector domain of the bipartite response regulators"/>
    <property type="match status" value="1"/>
</dbReference>
<dbReference type="PRINTS" id="PR00038">
    <property type="entry name" value="HTHLUXR"/>
</dbReference>
<dbReference type="InterPro" id="IPR016032">
    <property type="entry name" value="Sig_transdc_resp-reg_C-effctor"/>
</dbReference>
<evidence type="ECO:0000256" key="4">
    <source>
        <dbReference type="ARBA" id="ARBA00023163"/>
    </source>
</evidence>
<dbReference type="Pfam" id="PF00196">
    <property type="entry name" value="GerE"/>
    <property type="match status" value="1"/>
</dbReference>
<dbReference type="SUPFAM" id="SSF52172">
    <property type="entry name" value="CheY-like"/>
    <property type="match status" value="1"/>
</dbReference>
<dbReference type="SMART" id="SM00421">
    <property type="entry name" value="HTH_LUXR"/>
    <property type="match status" value="1"/>
</dbReference>
<accession>A0ABY5NIC0</accession>
<proteinExistence type="predicted"/>
<evidence type="ECO:0000256" key="5">
    <source>
        <dbReference type="PROSITE-ProRule" id="PRU00169"/>
    </source>
</evidence>
<evidence type="ECO:0000259" key="6">
    <source>
        <dbReference type="PROSITE" id="PS50043"/>
    </source>
</evidence>
<feature type="domain" description="HTH luxR-type" evidence="6">
    <location>
        <begin position="146"/>
        <end position="211"/>
    </location>
</feature>
<dbReference type="InterPro" id="IPR039420">
    <property type="entry name" value="WalR-like"/>
</dbReference>
<name>A0ABY5NIC0_9MICO</name>
<dbReference type="InterPro" id="IPR058245">
    <property type="entry name" value="NreC/VraR/RcsB-like_REC"/>
</dbReference>
<dbReference type="EMBL" id="CP091139">
    <property type="protein sequence ID" value="UUT34907.1"/>
    <property type="molecule type" value="Genomic_DNA"/>
</dbReference>
<keyword evidence="2" id="KW-0805">Transcription regulation</keyword>
<dbReference type="InterPro" id="IPR011006">
    <property type="entry name" value="CheY-like_superfamily"/>
</dbReference>
<dbReference type="PANTHER" id="PTHR43214:SF24">
    <property type="entry name" value="TRANSCRIPTIONAL REGULATORY PROTEIN NARL-RELATED"/>
    <property type="match status" value="1"/>
</dbReference>
<dbReference type="SMART" id="SM00448">
    <property type="entry name" value="REC"/>
    <property type="match status" value="1"/>
</dbReference>
<reference evidence="8" key="1">
    <citation type="submission" date="2022-01" db="EMBL/GenBank/DDBJ databases">
        <title>Microbacterium eymi and Microbacterium rhizovicinus sp. nov., isolated from the rhizospheric soil of Elymus tsukushiensis, a plant native to the Dokdo Islands, Republic of Korea.</title>
        <authorList>
            <person name="Hwang Y.J."/>
        </authorList>
    </citation>
    <scope>NUCLEOTIDE SEQUENCE</scope>
    <source>
        <strain evidence="8">KUDC0405</strain>
    </source>
</reference>
<sequence>MIRIVVADDQQLVRSGFRIILEQQPDFEVCGEAANGAEAVALVREHDPDVALMDIRMPQLNGLDATRAIVRESPRTRVLVLTTYDLDEYVVSALREGASGYLLKDVNPTELVRCVRAVASGETTLAQPVLRRMVDEFLHHDAASADPVIFERLSDRERAVLTELTRGRTNAEIAAELVVSPATVKTHVASILAKLGLRDRVQAVILAYETGFAGSSAR</sequence>
<evidence type="ECO:0000259" key="7">
    <source>
        <dbReference type="PROSITE" id="PS50110"/>
    </source>
</evidence>
<dbReference type="Proteomes" id="UP001054811">
    <property type="component" value="Chromosome"/>
</dbReference>
<dbReference type="CDD" id="cd17535">
    <property type="entry name" value="REC_NarL-like"/>
    <property type="match status" value="1"/>
</dbReference>
<dbReference type="RefSeq" id="WP_259611442.1">
    <property type="nucleotide sequence ID" value="NZ_CP091139.2"/>
</dbReference>
<feature type="domain" description="Response regulatory" evidence="7">
    <location>
        <begin position="3"/>
        <end position="119"/>
    </location>
</feature>
<dbReference type="CDD" id="cd06170">
    <property type="entry name" value="LuxR_C_like"/>
    <property type="match status" value="1"/>
</dbReference>
<keyword evidence="1 5" id="KW-0597">Phosphoprotein</keyword>
<keyword evidence="9" id="KW-1185">Reference proteome</keyword>